<dbReference type="AlphaFoldDB" id="A0A5E4RMY6"/>
<sequence length="456" mass="50314">MPYLSCHRLTNATAHYGIPSTASHRESGPRSPFASELRHVRIARATMQKISSVIDTAAHLIPQVEQRPVPSHPADMATPSPTTVQIENEHAFPQGYEHVLPRERLPADARTRLMVNGHDNILGEASYYRATPARDGNHWLIDAPQGSDMRAQVPVTYDRATGQWLAHTPLRPRGGGCTPSREDEPDSIEIQDPQIADAVRHVPEEHVRAAIERAFHEVSRLHLVQSHRENLRSMPDDSMTQHGAALNEVMKQFDPTVSLLIQQREAALSTATHYYWNRGSEALGQENTEVLFHYLLEHGVPGDRIRMITVQPSNRPPHVMVLYTESQTFLDLLELATPQPPMIDYFDGVDDASFSGWLYMTRETSVLLDPWSTVKIRSFAHTTSERELIDALDGALVDTGHRPGSPYVVSITRALRGRHSTDGHGNGVSPESAGASDPDDPGHTSSASGTSGGVAV</sequence>
<feature type="region of interest" description="Disordered" evidence="1">
    <location>
        <begin position="167"/>
        <end position="187"/>
    </location>
</feature>
<keyword evidence="3" id="KW-1185">Reference proteome</keyword>
<dbReference type="Proteomes" id="UP000343317">
    <property type="component" value="Unassembled WGS sequence"/>
</dbReference>
<accession>A0A5E4RMY6</accession>
<evidence type="ECO:0000313" key="3">
    <source>
        <dbReference type="Proteomes" id="UP000343317"/>
    </source>
</evidence>
<proteinExistence type="predicted"/>
<dbReference type="EMBL" id="CABPSM010000001">
    <property type="protein sequence ID" value="VVD63399.1"/>
    <property type="molecule type" value="Genomic_DNA"/>
</dbReference>
<feature type="region of interest" description="Disordered" evidence="1">
    <location>
        <begin position="418"/>
        <end position="456"/>
    </location>
</feature>
<evidence type="ECO:0000256" key="1">
    <source>
        <dbReference type="SAM" id="MobiDB-lite"/>
    </source>
</evidence>
<reference evidence="2 3" key="1">
    <citation type="submission" date="2019-08" db="EMBL/GenBank/DDBJ databases">
        <authorList>
            <person name="Peeters C."/>
        </authorList>
    </citation>
    <scope>NUCLEOTIDE SEQUENCE [LARGE SCALE GENOMIC DNA]</scope>
    <source>
        <strain evidence="2 3">LMG 31112</strain>
    </source>
</reference>
<gene>
    <name evidence="2" type="ORF">PHO31112_00231</name>
</gene>
<protein>
    <submittedName>
        <fullName evidence="2">Uncharacterized protein</fullName>
    </submittedName>
</protein>
<organism evidence="2 3">
    <name type="scientific">Pandoraea horticolens</name>
    <dbReference type="NCBI Taxonomy" id="2508298"/>
    <lineage>
        <taxon>Bacteria</taxon>
        <taxon>Pseudomonadati</taxon>
        <taxon>Pseudomonadota</taxon>
        <taxon>Betaproteobacteria</taxon>
        <taxon>Burkholderiales</taxon>
        <taxon>Burkholderiaceae</taxon>
        <taxon>Pandoraea</taxon>
    </lineage>
</organism>
<name>A0A5E4RMY6_9BURK</name>
<dbReference type="RefSeq" id="WP_150618805.1">
    <property type="nucleotide sequence ID" value="NZ_CABPSM010000001.1"/>
</dbReference>
<evidence type="ECO:0000313" key="2">
    <source>
        <dbReference type="EMBL" id="VVD63399.1"/>
    </source>
</evidence>